<evidence type="ECO:0000256" key="6">
    <source>
        <dbReference type="ARBA" id="ARBA00023004"/>
    </source>
</evidence>
<keyword evidence="8" id="KW-1133">Transmembrane helix</keyword>
<dbReference type="STRING" id="181874.A0A409YXF0"/>
<evidence type="ECO:0008006" key="11">
    <source>
        <dbReference type="Google" id="ProtNLM"/>
    </source>
</evidence>
<evidence type="ECO:0000256" key="2">
    <source>
        <dbReference type="ARBA" id="ARBA00010617"/>
    </source>
</evidence>
<dbReference type="OrthoDB" id="1055148at2759"/>
<keyword evidence="7" id="KW-0503">Monooxygenase</keyword>
<keyword evidence="8" id="KW-0472">Membrane</keyword>
<comment type="cofactor">
    <cofactor evidence="1">
        <name>heme</name>
        <dbReference type="ChEBI" id="CHEBI:30413"/>
    </cofactor>
</comment>
<evidence type="ECO:0000313" key="10">
    <source>
        <dbReference type="Proteomes" id="UP000284842"/>
    </source>
</evidence>
<organism evidence="9 10">
    <name type="scientific">Panaeolus cyanescens</name>
    <dbReference type="NCBI Taxonomy" id="181874"/>
    <lineage>
        <taxon>Eukaryota</taxon>
        <taxon>Fungi</taxon>
        <taxon>Dikarya</taxon>
        <taxon>Basidiomycota</taxon>
        <taxon>Agaricomycotina</taxon>
        <taxon>Agaricomycetes</taxon>
        <taxon>Agaricomycetidae</taxon>
        <taxon>Agaricales</taxon>
        <taxon>Agaricineae</taxon>
        <taxon>Galeropsidaceae</taxon>
        <taxon>Panaeolus</taxon>
    </lineage>
</organism>
<dbReference type="InterPro" id="IPR036396">
    <property type="entry name" value="Cyt_P450_sf"/>
</dbReference>
<dbReference type="GO" id="GO:0004497">
    <property type="term" value="F:monooxygenase activity"/>
    <property type="evidence" value="ECO:0007669"/>
    <property type="project" value="UniProtKB-KW"/>
</dbReference>
<dbReference type="GO" id="GO:0005506">
    <property type="term" value="F:iron ion binding"/>
    <property type="evidence" value="ECO:0007669"/>
    <property type="project" value="InterPro"/>
</dbReference>
<keyword evidence="3" id="KW-0349">Heme</keyword>
<gene>
    <name evidence="9" type="ORF">CVT24_006545</name>
</gene>
<comment type="caution">
    <text evidence="9">The sequence shown here is derived from an EMBL/GenBank/DDBJ whole genome shotgun (WGS) entry which is preliminary data.</text>
</comment>
<keyword evidence="10" id="KW-1185">Reference proteome</keyword>
<evidence type="ECO:0000256" key="5">
    <source>
        <dbReference type="ARBA" id="ARBA00023002"/>
    </source>
</evidence>
<protein>
    <recommendedName>
        <fullName evidence="11">Cytochrome P450</fullName>
    </recommendedName>
</protein>
<dbReference type="Pfam" id="PF00067">
    <property type="entry name" value="p450"/>
    <property type="match status" value="1"/>
</dbReference>
<accession>A0A409YXF0</accession>
<dbReference type="SUPFAM" id="SSF48264">
    <property type="entry name" value="Cytochrome P450"/>
    <property type="match status" value="1"/>
</dbReference>
<evidence type="ECO:0000313" key="9">
    <source>
        <dbReference type="EMBL" id="PPR07643.1"/>
    </source>
</evidence>
<dbReference type="Gene3D" id="1.10.630.10">
    <property type="entry name" value="Cytochrome P450"/>
    <property type="match status" value="1"/>
</dbReference>
<dbReference type="PANTHER" id="PTHR46300">
    <property type="entry name" value="P450, PUTATIVE (EUROFUNG)-RELATED-RELATED"/>
    <property type="match status" value="1"/>
</dbReference>
<dbReference type="EMBL" id="NHTK01000382">
    <property type="protein sequence ID" value="PPR07643.1"/>
    <property type="molecule type" value="Genomic_DNA"/>
</dbReference>
<dbReference type="InterPro" id="IPR050364">
    <property type="entry name" value="Cytochrome_P450_fung"/>
</dbReference>
<evidence type="ECO:0000256" key="1">
    <source>
        <dbReference type="ARBA" id="ARBA00001971"/>
    </source>
</evidence>
<sequence>MPCSLSVALTVTTAVVSVYYLLYQGIGKLSRGSNYPPGPKPRFISGNTHDVPQEKPWIGFANWTKKYGSGFIYFTVFGTKFLVLNDHNVAFDLLDKRSTIYSDRPRSIMLDLVGWGFNMTLFNYGARWREHRRVMHRNLNKSAVREWRQLQTDVTHKFLKKLVLNPNDWLYRIEHMAGSGIMKL</sequence>
<evidence type="ECO:0000256" key="7">
    <source>
        <dbReference type="ARBA" id="ARBA00023033"/>
    </source>
</evidence>
<evidence type="ECO:0000256" key="4">
    <source>
        <dbReference type="ARBA" id="ARBA00022723"/>
    </source>
</evidence>
<feature type="transmembrane region" description="Helical" evidence="8">
    <location>
        <begin position="6"/>
        <end position="23"/>
    </location>
</feature>
<evidence type="ECO:0000256" key="3">
    <source>
        <dbReference type="ARBA" id="ARBA00022617"/>
    </source>
</evidence>
<dbReference type="PANTHER" id="PTHR46300:SF5">
    <property type="entry name" value="CYTOCHROME P450"/>
    <property type="match status" value="1"/>
</dbReference>
<evidence type="ECO:0000256" key="8">
    <source>
        <dbReference type="SAM" id="Phobius"/>
    </source>
</evidence>
<dbReference type="InParanoid" id="A0A409YXF0"/>
<keyword evidence="5" id="KW-0560">Oxidoreductase</keyword>
<keyword evidence="6" id="KW-0408">Iron</keyword>
<reference evidence="9 10" key="1">
    <citation type="journal article" date="2018" name="Evol. Lett.">
        <title>Horizontal gene cluster transfer increased hallucinogenic mushroom diversity.</title>
        <authorList>
            <person name="Reynolds H.T."/>
            <person name="Vijayakumar V."/>
            <person name="Gluck-Thaler E."/>
            <person name="Korotkin H.B."/>
            <person name="Matheny P.B."/>
            <person name="Slot J.C."/>
        </authorList>
    </citation>
    <scope>NUCLEOTIDE SEQUENCE [LARGE SCALE GENOMIC DNA]</scope>
    <source>
        <strain evidence="9 10">2629</strain>
    </source>
</reference>
<dbReference type="GO" id="GO:0016705">
    <property type="term" value="F:oxidoreductase activity, acting on paired donors, with incorporation or reduction of molecular oxygen"/>
    <property type="evidence" value="ECO:0007669"/>
    <property type="project" value="InterPro"/>
</dbReference>
<name>A0A409YXF0_9AGAR</name>
<dbReference type="Proteomes" id="UP000284842">
    <property type="component" value="Unassembled WGS sequence"/>
</dbReference>
<dbReference type="GO" id="GO:0020037">
    <property type="term" value="F:heme binding"/>
    <property type="evidence" value="ECO:0007669"/>
    <property type="project" value="InterPro"/>
</dbReference>
<dbReference type="InterPro" id="IPR001128">
    <property type="entry name" value="Cyt_P450"/>
</dbReference>
<dbReference type="AlphaFoldDB" id="A0A409YXF0"/>
<keyword evidence="8" id="KW-0812">Transmembrane</keyword>
<comment type="similarity">
    <text evidence="2">Belongs to the cytochrome P450 family.</text>
</comment>
<proteinExistence type="inferred from homology"/>
<keyword evidence="4" id="KW-0479">Metal-binding</keyword>